<feature type="coiled-coil region" evidence="1">
    <location>
        <begin position="69"/>
        <end position="105"/>
    </location>
</feature>
<evidence type="ECO:0000256" key="1">
    <source>
        <dbReference type="SAM" id="Coils"/>
    </source>
</evidence>
<keyword evidence="1" id="KW-0175">Coiled coil</keyword>
<keyword evidence="2" id="KW-0472">Membrane</keyword>
<organism evidence="3 4">
    <name type="scientific">Pseudobacteroides cellulosolvens ATCC 35603 = DSM 2933</name>
    <dbReference type="NCBI Taxonomy" id="398512"/>
    <lineage>
        <taxon>Bacteria</taxon>
        <taxon>Bacillati</taxon>
        <taxon>Bacillota</taxon>
        <taxon>Clostridia</taxon>
        <taxon>Eubacteriales</taxon>
        <taxon>Oscillospiraceae</taxon>
        <taxon>Pseudobacteroides</taxon>
    </lineage>
</organism>
<evidence type="ECO:0000256" key="2">
    <source>
        <dbReference type="SAM" id="Phobius"/>
    </source>
</evidence>
<proteinExistence type="predicted"/>
<reference evidence="4" key="1">
    <citation type="submission" date="2015-07" db="EMBL/GenBank/DDBJ databases">
        <title>Near-Complete Genome Sequence of the Cellulolytic Bacterium Bacteroides (Pseudobacteroides) cellulosolvens ATCC 35603.</title>
        <authorList>
            <person name="Dassa B."/>
            <person name="Utturkar S.M."/>
            <person name="Klingeman D.M."/>
            <person name="Hurt R.A."/>
            <person name="Keller M."/>
            <person name="Xu J."/>
            <person name="Reddy Y.H.K."/>
            <person name="Borovok I."/>
            <person name="Grinberg I.R."/>
            <person name="Lamed R."/>
            <person name="Zhivin O."/>
            <person name="Bayer E.A."/>
            <person name="Brown S.D."/>
        </authorList>
    </citation>
    <scope>NUCLEOTIDE SEQUENCE [LARGE SCALE GENOMIC DNA]</scope>
    <source>
        <strain evidence="4">DSM 2933</strain>
    </source>
</reference>
<keyword evidence="2" id="KW-1133">Transmembrane helix</keyword>
<dbReference type="OrthoDB" id="1739584at2"/>
<evidence type="ECO:0000313" key="4">
    <source>
        <dbReference type="Proteomes" id="UP000036923"/>
    </source>
</evidence>
<feature type="transmembrane region" description="Helical" evidence="2">
    <location>
        <begin position="107"/>
        <end position="128"/>
    </location>
</feature>
<dbReference type="Proteomes" id="UP000036923">
    <property type="component" value="Unassembled WGS sequence"/>
</dbReference>
<accession>A0A0L6JH38</accession>
<evidence type="ECO:0008006" key="5">
    <source>
        <dbReference type="Google" id="ProtNLM"/>
    </source>
</evidence>
<dbReference type="EMBL" id="LGTC01000001">
    <property type="protein sequence ID" value="KNY25038.1"/>
    <property type="molecule type" value="Genomic_DNA"/>
</dbReference>
<keyword evidence="2" id="KW-0812">Transmembrane</keyword>
<name>A0A0L6JH38_9FIRM</name>
<keyword evidence="4" id="KW-1185">Reference proteome</keyword>
<dbReference type="STRING" id="398512.Bccel_0295"/>
<sequence length="129" mass="14704">MNDNKDVNSGETAFLTSVHGEIQAQLIEADLKACGIPVLKKFKEAGAYLDIYMGMTSFGIDLYVPSNLLDDAKNILKDFENNSKIDEEEKELIEANKEYIKIRNRRIWILLLFFLPSLLIGLILYIIYG</sequence>
<evidence type="ECO:0000313" key="3">
    <source>
        <dbReference type="EMBL" id="KNY25038.1"/>
    </source>
</evidence>
<comment type="caution">
    <text evidence="3">The sequence shown here is derived from an EMBL/GenBank/DDBJ whole genome shotgun (WGS) entry which is preliminary data.</text>
</comment>
<gene>
    <name evidence="3" type="ORF">Bccel_0295</name>
</gene>
<dbReference type="RefSeq" id="WP_050752975.1">
    <property type="nucleotide sequence ID" value="NZ_KN050763.1"/>
</dbReference>
<protein>
    <recommendedName>
        <fullName evidence="5">DUF2007 domain-containing protein</fullName>
    </recommendedName>
</protein>
<dbReference type="AlphaFoldDB" id="A0A0L6JH38"/>
<dbReference type="eggNOG" id="ENOG5032KAQ">
    <property type="taxonomic scope" value="Bacteria"/>
</dbReference>